<evidence type="ECO:0000256" key="3">
    <source>
        <dbReference type="ARBA" id="ARBA00001946"/>
    </source>
</evidence>
<dbReference type="InterPro" id="IPR033315">
    <property type="entry name" value="Fan1-like"/>
</dbReference>
<dbReference type="PANTHER" id="PTHR15749:SF4">
    <property type="entry name" value="FANCONI-ASSOCIATED NUCLEASE 1"/>
    <property type="match status" value="1"/>
</dbReference>
<gene>
    <name evidence="13" type="ORF">DN062_02290</name>
</gene>
<dbReference type="Proteomes" id="UP000250744">
    <property type="component" value="Unassembled WGS sequence"/>
</dbReference>
<comment type="similarity">
    <text evidence="4">Belongs to the FAN1 family.</text>
</comment>
<keyword evidence="8" id="KW-0378">Hydrolase</keyword>
<dbReference type="GO" id="GO:0046872">
    <property type="term" value="F:metal ion binding"/>
    <property type="evidence" value="ECO:0007669"/>
    <property type="project" value="UniProtKB-KW"/>
</dbReference>
<dbReference type="PANTHER" id="PTHR15749">
    <property type="entry name" value="FANCONI-ASSOCIATED NUCLEASE 1"/>
    <property type="match status" value="1"/>
</dbReference>
<dbReference type="InterPro" id="IPR014883">
    <property type="entry name" value="VRR_NUC"/>
</dbReference>
<reference evidence="13 14" key="1">
    <citation type="submission" date="2018-06" db="EMBL/GenBank/DDBJ databases">
        <title>Nitrincola tibetense sp. nov., isolated from Lake XuguoCo on Tibetan Plateau.</title>
        <authorList>
            <person name="Xing P."/>
        </authorList>
    </citation>
    <scope>NUCLEOTIDE SEQUENCE [LARGE SCALE GENOMIC DNA]</scope>
    <source>
        <strain evidence="14">xg18</strain>
    </source>
</reference>
<evidence type="ECO:0000256" key="5">
    <source>
        <dbReference type="ARBA" id="ARBA00012029"/>
    </source>
</evidence>
<dbReference type="Gene3D" id="3.40.1350.10">
    <property type="match status" value="1"/>
</dbReference>
<feature type="domain" description="VRR-NUC" evidence="12">
    <location>
        <begin position="439"/>
        <end position="553"/>
    </location>
</feature>
<dbReference type="SMART" id="SM00990">
    <property type="entry name" value="VRR_NUC"/>
    <property type="match status" value="1"/>
</dbReference>
<keyword evidence="6" id="KW-0540">Nuclease</keyword>
<keyword evidence="10" id="KW-0464">Manganese</keyword>
<organism evidence="13 14">
    <name type="scientific">Nitrincola tibetensis</name>
    <dbReference type="NCBI Taxonomy" id="2219697"/>
    <lineage>
        <taxon>Bacteria</taxon>
        <taxon>Pseudomonadati</taxon>
        <taxon>Pseudomonadota</taxon>
        <taxon>Gammaproteobacteria</taxon>
        <taxon>Oceanospirillales</taxon>
        <taxon>Oceanospirillaceae</taxon>
        <taxon>Nitrincola</taxon>
    </lineage>
</organism>
<protein>
    <recommendedName>
        <fullName evidence="5">phosphodiesterase I</fullName>
        <ecNumber evidence="5">3.1.4.1</ecNumber>
    </recommendedName>
</protein>
<keyword evidence="11" id="KW-1133">Transmembrane helix</keyword>
<evidence type="ECO:0000256" key="9">
    <source>
        <dbReference type="ARBA" id="ARBA00022842"/>
    </source>
</evidence>
<evidence type="ECO:0000256" key="10">
    <source>
        <dbReference type="ARBA" id="ARBA00023211"/>
    </source>
</evidence>
<evidence type="ECO:0000256" key="8">
    <source>
        <dbReference type="ARBA" id="ARBA00022801"/>
    </source>
</evidence>
<sequence>MNISSLTPTSLDNPLYYLRNAQQVTRICLNHYADLLLPIEHRALEQLLSMDEAYQALLIRMVMRKGELFRTDALHYAEVPDLDEAIQALVDAGLITAQPKLTIEELCSMSRRGECRILSQYLLPTEQLPSSISKTHLINVLLASFSIDQTQPLNDWWPEAPFAIIKLTCQNTFDRLQLMFFGNLHQGWSEFVLTELGLQKFESVPLTPESRPFQSRSEVDLYLQLYQIQDQSTQGASIETLSQSMPPAIGCDWIDYRRQKVLFILGREAERQQQTALALDLYQQSQHREAQLRALRLLEKRESPEQVFQWTKEAYDQIAQPEIRIGLQRIQQRCARKAKIEFSVPDPIDIPIESVLLPRNDQSRVEMAVISSLSDANTELFHVENRLFIGLFALLFWPALFAPIRGAFFNPFQSSPADLYRPRFNEQRSRWLDEGFIQLKTGHYRHVILQRLEQKRGISCSLIHWPSLPSSLVESVLAIIPAAHLAAIFQHLLLDLRNHRRGMPDLILLNHAKQLYQLIEIKGPGDRLQDHQRLWIQTMLQQGIPVSVLKVQWDN</sequence>
<dbReference type="GO" id="GO:0004528">
    <property type="term" value="F:phosphodiesterase I activity"/>
    <property type="evidence" value="ECO:0007669"/>
    <property type="project" value="UniProtKB-EC"/>
</dbReference>
<dbReference type="GO" id="GO:0003676">
    <property type="term" value="F:nucleic acid binding"/>
    <property type="evidence" value="ECO:0007669"/>
    <property type="project" value="InterPro"/>
</dbReference>
<evidence type="ECO:0000256" key="11">
    <source>
        <dbReference type="SAM" id="Phobius"/>
    </source>
</evidence>
<comment type="cofactor">
    <cofactor evidence="3">
        <name>Mg(2+)</name>
        <dbReference type="ChEBI" id="CHEBI:18420"/>
    </cofactor>
</comment>
<dbReference type="RefSeq" id="WP_112157131.1">
    <property type="nucleotide sequence ID" value="NZ_QKRX01000001.1"/>
</dbReference>
<dbReference type="AlphaFoldDB" id="A0A364NSB4"/>
<keyword evidence="11" id="KW-0812">Transmembrane</keyword>
<evidence type="ECO:0000313" key="13">
    <source>
        <dbReference type="EMBL" id="RAU19922.1"/>
    </source>
</evidence>
<dbReference type="GO" id="GO:0036297">
    <property type="term" value="P:interstrand cross-link repair"/>
    <property type="evidence" value="ECO:0007669"/>
    <property type="project" value="InterPro"/>
</dbReference>
<keyword evidence="9" id="KW-0460">Magnesium</keyword>
<comment type="caution">
    <text evidence="13">The sequence shown here is derived from an EMBL/GenBank/DDBJ whole genome shotgun (WGS) entry which is preliminary data.</text>
</comment>
<dbReference type="Pfam" id="PF21315">
    <property type="entry name" value="FAN1_HTH"/>
    <property type="match status" value="1"/>
</dbReference>
<evidence type="ECO:0000256" key="6">
    <source>
        <dbReference type="ARBA" id="ARBA00022722"/>
    </source>
</evidence>
<dbReference type="EC" id="3.1.4.1" evidence="5"/>
<evidence type="ECO:0000313" key="14">
    <source>
        <dbReference type="Proteomes" id="UP000250744"/>
    </source>
</evidence>
<keyword evidence="14" id="KW-1185">Reference proteome</keyword>
<feature type="transmembrane region" description="Helical" evidence="11">
    <location>
        <begin position="387"/>
        <end position="408"/>
    </location>
</feature>
<proteinExistence type="inferred from homology"/>
<name>A0A364NSB4_9GAMM</name>
<evidence type="ECO:0000256" key="2">
    <source>
        <dbReference type="ARBA" id="ARBA00001936"/>
    </source>
</evidence>
<dbReference type="InterPro" id="IPR011856">
    <property type="entry name" value="tRNA_endonuc-like_dom_sf"/>
</dbReference>
<accession>A0A364NSB4</accession>
<dbReference type="EMBL" id="QKRX01000001">
    <property type="protein sequence ID" value="RAU19922.1"/>
    <property type="molecule type" value="Genomic_DNA"/>
</dbReference>
<dbReference type="Pfam" id="PF08774">
    <property type="entry name" value="VRR_NUC"/>
    <property type="match status" value="1"/>
</dbReference>
<keyword evidence="7" id="KW-0479">Metal-binding</keyword>
<feature type="transmembrane region" description="Helical" evidence="11">
    <location>
        <begin position="475"/>
        <end position="494"/>
    </location>
</feature>
<dbReference type="OrthoDB" id="9803913at2"/>
<dbReference type="InterPro" id="IPR049125">
    <property type="entry name" value="FAN1-like_WH"/>
</dbReference>
<keyword evidence="11" id="KW-0472">Membrane</keyword>
<evidence type="ECO:0000259" key="12">
    <source>
        <dbReference type="SMART" id="SM00990"/>
    </source>
</evidence>
<evidence type="ECO:0000256" key="7">
    <source>
        <dbReference type="ARBA" id="ARBA00022723"/>
    </source>
</evidence>
<comment type="catalytic activity">
    <reaction evidence="1">
        <text>Hydrolytically removes 5'-nucleotides successively from the 3'-hydroxy termini of 3'-hydroxy-terminated oligonucleotides.</text>
        <dbReference type="EC" id="3.1.4.1"/>
    </reaction>
</comment>
<comment type="cofactor">
    <cofactor evidence="2">
        <name>Mn(2+)</name>
        <dbReference type="ChEBI" id="CHEBI:29035"/>
    </cofactor>
</comment>
<evidence type="ECO:0000256" key="1">
    <source>
        <dbReference type="ARBA" id="ARBA00000983"/>
    </source>
</evidence>
<evidence type="ECO:0000256" key="4">
    <source>
        <dbReference type="ARBA" id="ARBA00005533"/>
    </source>
</evidence>